<dbReference type="GO" id="GO:0043023">
    <property type="term" value="F:ribosomal large subunit binding"/>
    <property type="evidence" value="ECO:0007669"/>
    <property type="project" value="TreeGrafter"/>
</dbReference>
<comment type="similarity">
    <text evidence="1">Belongs to the RRF family.</text>
</comment>
<dbReference type="AlphaFoldDB" id="A0A2H0BVT4"/>
<keyword evidence="2" id="KW-0648">Protein biosynthesis</keyword>
<evidence type="ECO:0000313" key="6">
    <source>
        <dbReference type="Proteomes" id="UP000231246"/>
    </source>
</evidence>
<dbReference type="InterPro" id="IPR002661">
    <property type="entry name" value="Ribosome_recyc_fac"/>
</dbReference>
<dbReference type="Proteomes" id="UP000231246">
    <property type="component" value="Unassembled WGS sequence"/>
</dbReference>
<dbReference type="PANTHER" id="PTHR20982:SF3">
    <property type="entry name" value="MITOCHONDRIAL RIBOSOME RECYCLING FACTOR PSEUDO 1"/>
    <property type="match status" value="1"/>
</dbReference>
<evidence type="ECO:0000256" key="1">
    <source>
        <dbReference type="ARBA" id="ARBA00005912"/>
    </source>
</evidence>
<evidence type="ECO:0000256" key="2">
    <source>
        <dbReference type="ARBA" id="ARBA00022917"/>
    </source>
</evidence>
<dbReference type="Pfam" id="PF01765">
    <property type="entry name" value="RRF"/>
    <property type="match status" value="1"/>
</dbReference>
<evidence type="ECO:0000313" key="5">
    <source>
        <dbReference type="EMBL" id="PIP61796.1"/>
    </source>
</evidence>
<dbReference type="Gene3D" id="3.30.1360.40">
    <property type="match status" value="1"/>
</dbReference>
<comment type="caution">
    <text evidence="5">The sequence shown here is derived from an EMBL/GenBank/DDBJ whole genome shotgun (WGS) entry which is preliminary data.</text>
</comment>
<evidence type="ECO:0000256" key="3">
    <source>
        <dbReference type="SAM" id="MobiDB-lite"/>
    </source>
</evidence>
<feature type="domain" description="Ribosome recycling factor" evidence="4">
    <location>
        <begin position="18"/>
        <end position="181"/>
    </location>
</feature>
<dbReference type="EMBL" id="PCTA01000015">
    <property type="protein sequence ID" value="PIP61796.1"/>
    <property type="molecule type" value="Genomic_DNA"/>
</dbReference>
<accession>A0A2H0BVT4</accession>
<dbReference type="InterPro" id="IPR036191">
    <property type="entry name" value="RRF_sf"/>
</dbReference>
<name>A0A2H0BVT4_9BACT</name>
<dbReference type="GO" id="GO:0006412">
    <property type="term" value="P:translation"/>
    <property type="evidence" value="ECO:0007669"/>
    <property type="project" value="UniProtKB-KW"/>
</dbReference>
<reference evidence="5 6" key="1">
    <citation type="submission" date="2017-09" db="EMBL/GenBank/DDBJ databases">
        <title>Depth-based differentiation of microbial function through sediment-hosted aquifers and enrichment of novel symbionts in the deep terrestrial subsurface.</title>
        <authorList>
            <person name="Probst A.J."/>
            <person name="Ladd B."/>
            <person name="Jarett J.K."/>
            <person name="Geller-Mcgrath D.E."/>
            <person name="Sieber C.M."/>
            <person name="Emerson J.B."/>
            <person name="Anantharaman K."/>
            <person name="Thomas B.C."/>
            <person name="Malmstrom R."/>
            <person name="Stieglmeier M."/>
            <person name="Klingl A."/>
            <person name="Woyke T."/>
            <person name="Ryan C.M."/>
            <person name="Banfield J.F."/>
        </authorList>
    </citation>
    <scope>NUCLEOTIDE SEQUENCE [LARGE SCALE GENOMIC DNA]</scope>
    <source>
        <strain evidence="5">CG22_combo_CG10-13_8_21_14_all_38_20</strain>
    </source>
</reference>
<proteinExistence type="inferred from homology"/>
<feature type="region of interest" description="Disordered" evidence="3">
    <location>
        <begin position="163"/>
        <end position="185"/>
    </location>
</feature>
<dbReference type="PANTHER" id="PTHR20982">
    <property type="entry name" value="RIBOSOME RECYCLING FACTOR"/>
    <property type="match status" value="1"/>
</dbReference>
<gene>
    <name evidence="5" type="ORF">COW99_02105</name>
</gene>
<sequence length="185" mass="21194">MIKEEQLKIKMDKAVEVLKEDLSSIRVGQANPSMVAEIRLSVYEGTQNLRIEEIATITTEDPSTISIAPFDISILEEIEKGLRRANTNMSVIPDEDKIRLKLPPLTADRREEFVILIRKKIEGARIMVRQIRQEAMRDAKGSQDRGDISEDERSMLEKQVQEITDKTMEEISKIGEQKETQVRSL</sequence>
<evidence type="ECO:0000259" key="4">
    <source>
        <dbReference type="Pfam" id="PF01765"/>
    </source>
</evidence>
<protein>
    <submittedName>
        <fullName evidence="5">Ribosome recycling factor</fullName>
    </submittedName>
</protein>
<dbReference type="InterPro" id="IPR023584">
    <property type="entry name" value="Ribosome_recyc_fac_dom"/>
</dbReference>
<dbReference type="SUPFAM" id="SSF55194">
    <property type="entry name" value="Ribosome recycling factor, RRF"/>
    <property type="match status" value="1"/>
</dbReference>
<organism evidence="5 6">
    <name type="scientific">Candidatus Roizmanbacteria bacterium CG22_combo_CG10-13_8_21_14_all_38_20</name>
    <dbReference type="NCBI Taxonomy" id="1974862"/>
    <lineage>
        <taxon>Bacteria</taxon>
        <taxon>Candidatus Roizmaniibacteriota</taxon>
    </lineage>
</organism>
<dbReference type="Gene3D" id="1.10.132.20">
    <property type="entry name" value="Ribosome-recycling factor"/>
    <property type="match status" value="1"/>
</dbReference>